<proteinExistence type="predicted"/>
<sequence length="124" mass="13123">MVLVERTRGTPCRARPAAGGDHASCAKGQSLTRGFTLPVDSAGGAAAAQHGTMRDTFDTSNVQLCEISPHVLSRRGLEADLQSANAKPPTLTAVYTPVKPNSTKGRHWPADPSRSQMPTIPKMC</sequence>
<feature type="region of interest" description="Disordered" evidence="1">
    <location>
        <begin position="1"/>
        <end position="25"/>
    </location>
</feature>
<accession>A0ABM9E7M0</accession>
<keyword evidence="3" id="KW-1185">Reference proteome</keyword>
<feature type="region of interest" description="Disordered" evidence="1">
    <location>
        <begin position="84"/>
        <end position="124"/>
    </location>
</feature>
<name>A0ABM9E7M0_9HYPH</name>
<dbReference type="Proteomes" id="UP001153050">
    <property type="component" value="Unassembled WGS sequence"/>
</dbReference>
<protein>
    <submittedName>
        <fullName evidence="2">Uncharacterized protein</fullName>
    </submittedName>
</protein>
<gene>
    <name evidence="2" type="ORF">MES5069_450056</name>
</gene>
<organism evidence="2 3">
    <name type="scientific">Mesorhizobium escarrei</name>
    <dbReference type="NCBI Taxonomy" id="666018"/>
    <lineage>
        <taxon>Bacteria</taxon>
        <taxon>Pseudomonadati</taxon>
        <taxon>Pseudomonadota</taxon>
        <taxon>Alphaproteobacteria</taxon>
        <taxon>Hyphomicrobiales</taxon>
        <taxon>Phyllobacteriaceae</taxon>
        <taxon>Mesorhizobium</taxon>
    </lineage>
</organism>
<evidence type="ECO:0000256" key="1">
    <source>
        <dbReference type="SAM" id="MobiDB-lite"/>
    </source>
</evidence>
<reference evidence="2 3" key="1">
    <citation type="submission" date="2022-03" db="EMBL/GenBank/DDBJ databases">
        <authorList>
            <person name="Brunel B."/>
        </authorList>
    </citation>
    <scope>NUCLEOTIDE SEQUENCE [LARGE SCALE GENOMIC DNA]</scope>
    <source>
        <strain evidence="2">STM5069sample</strain>
    </source>
</reference>
<evidence type="ECO:0000313" key="2">
    <source>
        <dbReference type="EMBL" id="CAH2405097.1"/>
    </source>
</evidence>
<evidence type="ECO:0000313" key="3">
    <source>
        <dbReference type="Proteomes" id="UP001153050"/>
    </source>
</evidence>
<comment type="caution">
    <text evidence="2">The sequence shown here is derived from an EMBL/GenBank/DDBJ whole genome shotgun (WGS) entry which is preliminary data.</text>
</comment>
<dbReference type="EMBL" id="CAKXZT010000141">
    <property type="protein sequence ID" value="CAH2405097.1"/>
    <property type="molecule type" value="Genomic_DNA"/>
</dbReference>